<reference evidence="2 3" key="2">
    <citation type="submission" date="2018-11" db="EMBL/GenBank/DDBJ databases">
        <authorList>
            <consortium name="Pathogen Informatics"/>
        </authorList>
    </citation>
    <scope>NUCLEOTIDE SEQUENCE [LARGE SCALE GENOMIC DNA]</scope>
</reference>
<keyword evidence="1" id="KW-0812">Transmembrane</keyword>
<sequence length="180" mass="19378">MSIVRYGSGTVNDDKYESYAIQCYQCNNQSGSCNVGECTGLACIMIEAVTANRKKSVRKGCTQIIDRPRCVRADITGIEAIQCICNTQFCNGDDELVRNGLRQEEPNVAVAVTAASADRSKRTSFGVGGSGSQFSATLSGNSIAMLILICLFITGSFTLLIFNTWCAASFICILHMQTVV</sequence>
<dbReference type="WBParaSite" id="SBAD_0000002701-mRNA-1">
    <property type="protein sequence ID" value="SBAD_0000002701-mRNA-1"/>
    <property type="gene ID" value="SBAD_0000002701"/>
</dbReference>
<organism evidence="4">
    <name type="scientific">Soboliphyme baturini</name>
    <dbReference type="NCBI Taxonomy" id="241478"/>
    <lineage>
        <taxon>Eukaryota</taxon>
        <taxon>Metazoa</taxon>
        <taxon>Ecdysozoa</taxon>
        <taxon>Nematoda</taxon>
        <taxon>Enoplea</taxon>
        <taxon>Dorylaimia</taxon>
        <taxon>Dioctophymatida</taxon>
        <taxon>Dioctophymatoidea</taxon>
        <taxon>Soboliphymatidae</taxon>
        <taxon>Soboliphyme</taxon>
    </lineage>
</organism>
<dbReference type="AlphaFoldDB" id="A0A183I8T4"/>
<accession>A0A183I8T4</accession>
<evidence type="ECO:0000313" key="4">
    <source>
        <dbReference type="WBParaSite" id="SBAD_0000002701-mRNA-1"/>
    </source>
</evidence>
<keyword evidence="3" id="KW-1185">Reference proteome</keyword>
<name>A0A183I8T4_9BILA</name>
<protein>
    <submittedName>
        <fullName evidence="4">Activin_recp domain-containing protein</fullName>
    </submittedName>
</protein>
<keyword evidence="1" id="KW-1133">Transmembrane helix</keyword>
<gene>
    <name evidence="2" type="ORF">SBAD_LOCUS27</name>
</gene>
<feature type="transmembrane region" description="Helical" evidence="1">
    <location>
        <begin position="143"/>
        <end position="174"/>
    </location>
</feature>
<evidence type="ECO:0000313" key="2">
    <source>
        <dbReference type="EMBL" id="VDO78709.1"/>
    </source>
</evidence>
<reference evidence="4" key="1">
    <citation type="submission" date="2016-06" db="UniProtKB">
        <authorList>
            <consortium name="WormBaseParasite"/>
        </authorList>
    </citation>
    <scope>IDENTIFICATION</scope>
</reference>
<keyword evidence="1" id="KW-0472">Membrane</keyword>
<dbReference type="OrthoDB" id="5860564at2759"/>
<dbReference type="EMBL" id="UZAM01000027">
    <property type="protein sequence ID" value="VDO78709.1"/>
    <property type="molecule type" value="Genomic_DNA"/>
</dbReference>
<evidence type="ECO:0000313" key="3">
    <source>
        <dbReference type="Proteomes" id="UP000270296"/>
    </source>
</evidence>
<proteinExistence type="predicted"/>
<evidence type="ECO:0000256" key="1">
    <source>
        <dbReference type="SAM" id="Phobius"/>
    </source>
</evidence>
<dbReference type="Proteomes" id="UP000270296">
    <property type="component" value="Unassembled WGS sequence"/>
</dbReference>